<accession>A0A0A9G9A9</accession>
<proteinExistence type="predicted"/>
<dbReference type="AlphaFoldDB" id="A0A0A9G9A9"/>
<evidence type="ECO:0000313" key="1">
    <source>
        <dbReference type="EMBL" id="JAE21655.1"/>
    </source>
</evidence>
<reference evidence="1" key="1">
    <citation type="submission" date="2014-09" db="EMBL/GenBank/DDBJ databases">
        <authorList>
            <person name="Magalhaes I.L.F."/>
            <person name="Oliveira U."/>
            <person name="Santos F.R."/>
            <person name="Vidigal T.H.D.A."/>
            <person name="Brescovit A.D."/>
            <person name="Santos A.J."/>
        </authorList>
    </citation>
    <scope>NUCLEOTIDE SEQUENCE</scope>
    <source>
        <tissue evidence="1">Shoot tissue taken approximately 20 cm above the soil surface</tissue>
    </source>
</reference>
<name>A0A0A9G9A9_ARUDO</name>
<protein>
    <submittedName>
        <fullName evidence="1">Uncharacterized protein</fullName>
    </submittedName>
</protein>
<reference evidence="1" key="2">
    <citation type="journal article" date="2015" name="Data Brief">
        <title>Shoot transcriptome of the giant reed, Arundo donax.</title>
        <authorList>
            <person name="Barrero R.A."/>
            <person name="Guerrero F.D."/>
            <person name="Moolhuijzen P."/>
            <person name="Goolsby J.A."/>
            <person name="Tidwell J."/>
            <person name="Bellgard S.E."/>
            <person name="Bellgard M.I."/>
        </authorList>
    </citation>
    <scope>NUCLEOTIDE SEQUENCE</scope>
    <source>
        <tissue evidence="1">Shoot tissue taken approximately 20 cm above the soil surface</tissue>
    </source>
</reference>
<sequence length="162" mass="18014">MLHICNTQTQGLWLKIKHYFQLYMLHIPRHPRCKTLTIPSFSHNVIKLCPVSPATVRALLPRDGNHLLADVAAGEQPDERGRRRPDPLGNVLHVDDLPFLQVPRHLLLKPAVLSAVVGRQEALHADALGDELEQVRRPVGPLQVVLRDLPAHGDPAVGAHVE</sequence>
<dbReference type="EMBL" id="GBRH01176241">
    <property type="protein sequence ID" value="JAE21655.1"/>
    <property type="molecule type" value="Transcribed_RNA"/>
</dbReference>
<organism evidence="1">
    <name type="scientific">Arundo donax</name>
    <name type="common">Giant reed</name>
    <name type="synonym">Donax arundinaceus</name>
    <dbReference type="NCBI Taxonomy" id="35708"/>
    <lineage>
        <taxon>Eukaryota</taxon>
        <taxon>Viridiplantae</taxon>
        <taxon>Streptophyta</taxon>
        <taxon>Embryophyta</taxon>
        <taxon>Tracheophyta</taxon>
        <taxon>Spermatophyta</taxon>
        <taxon>Magnoliopsida</taxon>
        <taxon>Liliopsida</taxon>
        <taxon>Poales</taxon>
        <taxon>Poaceae</taxon>
        <taxon>PACMAD clade</taxon>
        <taxon>Arundinoideae</taxon>
        <taxon>Arundineae</taxon>
        <taxon>Arundo</taxon>
    </lineage>
</organism>